<evidence type="ECO:0000313" key="2">
    <source>
        <dbReference type="EMBL" id="TQJ02702.1"/>
    </source>
</evidence>
<sequence length="201" mass="22619">MSPARHPRAAVTGQRYSRGDHVPPRELTTIRSDLVPLPAQDVLTHLVFRRFASCPICNVHLHSVARRHDEITAAGVREVVVFHSPVEAMLPHQGQLPFDAVADPDYRLYREFGVGFSLRAVLDPRAWTAWLKPQAWRVGIREVRDPGGKWFSIRGASMRGMPAELLIEPDGHVLAAKYGTHADDQWSVDEVLRLASAQRRK</sequence>
<dbReference type="RefSeq" id="WP_141997896.1">
    <property type="nucleotide sequence ID" value="NZ_VFML01000001.1"/>
</dbReference>
<protein>
    <submittedName>
        <fullName evidence="2">AhpC/TSA family protein</fullName>
    </submittedName>
</protein>
<dbReference type="SUPFAM" id="SSF52833">
    <property type="entry name" value="Thioredoxin-like"/>
    <property type="match status" value="1"/>
</dbReference>
<dbReference type="InterPro" id="IPR036249">
    <property type="entry name" value="Thioredoxin-like_sf"/>
</dbReference>
<dbReference type="EMBL" id="VFML01000001">
    <property type="protein sequence ID" value="TQJ02702.1"/>
    <property type="molecule type" value="Genomic_DNA"/>
</dbReference>
<dbReference type="Gene3D" id="3.40.30.10">
    <property type="entry name" value="Glutaredoxin"/>
    <property type="match status" value="1"/>
</dbReference>
<feature type="region of interest" description="Disordered" evidence="1">
    <location>
        <begin position="1"/>
        <end position="23"/>
    </location>
</feature>
<dbReference type="CDD" id="cd02970">
    <property type="entry name" value="PRX_like2"/>
    <property type="match status" value="1"/>
</dbReference>
<accession>A0A542DHZ2</accession>
<gene>
    <name evidence="2" type="ORF">FB471_2441</name>
</gene>
<proteinExistence type="predicted"/>
<comment type="caution">
    <text evidence="2">The sequence shown here is derived from an EMBL/GenBank/DDBJ whole genome shotgun (WGS) entry which is preliminary data.</text>
</comment>
<dbReference type="Proteomes" id="UP000320876">
    <property type="component" value="Unassembled WGS sequence"/>
</dbReference>
<dbReference type="Pfam" id="PF13911">
    <property type="entry name" value="AhpC-TSA_2"/>
    <property type="match status" value="1"/>
</dbReference>
<dbReference type="InterPro" id="IPR032801">
    <property type="entry name" value="PXL2A/B/C"/>
</dbReference>
<evidence type="ECO:0000256" key="1">
    <source>
        <dbReference type="SAM" id="MobiDB-lite"/>
    </source>
</evidence>
<dbReference type="OrthoDB" id="9809746at2"/>
<name>A0A542DHZ2_AMYCI</name>
<organism evidence="2 3">
    <name type="scientific">Amycolatopsis cihanbeyliensis</name>
    <dbReference type="NCBI Taxonomy" id="1128664"/>
    <lineage>
        <taxon>Bacteria</taxon>
        <taxon>Bacillati</taxon>
        <taxon>Actinomycetota</taxon>
        <taxon>Actinomycetes</taxon>
        <taxon>Pseudonocardiales</taxon>
        <taxon>Pseudonocardiaceae</taxon>
        <taxon>Amycolatopsis</taxon>
    </lineage>
</organism>
<dbReference type="AlphaFoldDB" id="A0A542DHZ2"/>
<evidence type="ECO:0000313" key="3">
    <source>
        <dbReference type="Proteomes" id="UP000320876"/>
    </source>
</evidence>
<reference evidence="2 3" key="1">
    <citation type="submission" date="2019-06" db="EMBL/GenBank/DDBJ databases">
        <title>Sequencing the genomes of 1000 actinobacteria strains.</title>
        <authorList>
            <person name="Klenk H.-P."/>
        </authorList>
    </citation>
    <scope>NUCLEOTIDE SEQUENCE [LARGE SCALE GENOMIC DNA]</scope>
    <source>
        <strain evidence="2 3">DSM 45679</strain>
    </source>
</reference>
<keyword evidence="3" id="KW-1185">Reference proteome</keyword>